<organism evidence="2 3">
    <name type="scientific">Boletus edulis BED1</name>
    <dbReference type="NCBI Taxonomy" id="1328754"/>
    <lineage>
        <taxon>Eukaryota</taxon>
        <taxon>Fungi</taxon>
        <taxon>Dikarya</taxon>
        <taxon>Basidiomycota</taxon>
        <taxon>Agaricomycotina</taxon>
        <taxon>Agaricomycetes</taxon>
        <taxon>Agaricomycetidae</taxon>
        <taxon>Boletales</taxon>
        <taxon>Boletineae</taxon>
        <taxon>Boletaceae</taxon>
        <taxon>Boletoideae</taxon>
        <taxon>Boletus</taxon>
    </lineage>
</organism>
<feature type="compositionally biased region" description="Acidic residues" evidence="1">
    <location>
        <begin position="681"/>
        <end position="711"/>
    </location>
</feature>
<name>A0AAD4BDW7_BOLED</name>
<evidence type="ECO:0000313" key="3">
    <source>
        <dbReference type="Proteomes" id="UP001194468"/>
    </source>
</evidence>
<feature type="compositionally biased region" description="Basic and acidic residues" evidence="1">
    <location>
        <begin position="1335"/>
        <end position="1354"/>
    </location>
</feature>
<sequence>MVGKKTKDKDVGSRKTAAGDKSGKKTKVGDTLLLDSRASGKGDGAIEASVAWKQKLEEECHQKIFGYARFDIIEHKDEIRFGSWNDRPLQQNQVSRLVQSFLTKGANRFAITKAIPLVVKKTEVKENTYATSYPSSGNAIETLPLLELRREAVGKKRLAAAGGQHRLRALEEWTKILQKRHTELTKQRQIIEQKDSEMVTATEIEQENQQRKPKRDALQQTLAFGGQWLVVLYDADQINIELGLHLSQNESEHVYRETPEEALLHQFRTMQAKKETYLDVEQIDGVTGAPRKRAELLAQDYFWEFMERVESMGIHMFNGKSTMKMNCLHDTMLGPNGGILCYMVARLEENTCMCFNEVAVEEARIDELITMTKGKSTSKSKSARTELLGIWREMRAASTEMPGAKGAVYAIRECMDAAFEEHLGPRSDAELVFANHNSHRWKNGMMDYLNELITQIPKLIETITSGIMESDNDEDLHVAQCLRFCVAKIKILLWLVDTDMGERALLINPFMSRTVYDHMVKRMEVITEALLEFCRWWEPMIDMVPIIGKYWCPGSASAAMVRSILCHRDIVENKRTAAVKRIVYMVWNDYASFVNMHIQLQEHSIPKRITVQKTLLSIFGINQGGASTKELCLANIAIKELRGTTGERKKATTTSQKDKGKQKAGAKGKGRSKSKQRKGYEDEEDEDDEADNEDEDDDKGSDLVDSDEQSETDSRIEEKRERARDRHEMTMNKHRALISKNMEWSEINTKIYSSKEDGRQKTKIPLDFSRSPPNWTEPWKKVSRVAKDCQMMGIRGLSLVDWTAWEWKNLPHQVFTRVIRNFSAAAIAESSTIISYRPEMILCNPLGGAATLRLRVERAVSGMLLEKDPAQTSQMHQTTLKDILGSASQDAKTTAEVVLTEGRLPPKGSITWPDGIYLVLPEGYATALHVVEIELQRLQEETALVAQEREVQKALNVFQNLRVTWHDATNRVHAHDNPRLDDDVAESLNNLLQVSTIRELDRECVNAYPGIVIQALNQNAYRQRNKATRTSDFDPSEAMKPGQRLRVKIRSDELAEQDLDDRFFMGASHTNNLQDVMSKGESVWHLQELSKKYSMWHATQSKRAEEVKSKFKFEKGAYIEEDTKKDVGTDTSGSDEEQAMSDDADACLSTNTNECPPPSEVMDDECHDAMCRDDGDKNAGPSLSMFDNLPVTADGEFISQGRSLPASPTYDTGKVLVPNTPEVKRYAHTVLDGVEEDHEDQDDSSDLGNIADAMKKYTILADDTDTDPTIHRSVATKLVLSPERAHALQKSRKRDRATTISSTGSKDGQAVARPSQNPSSTKSTSEFLSTSTIHPYDDNTIERAMKRQKARDIATDEPVNQGSPSTIKNTRTMSHAVASSSKHSAVEETQYQA</sequence>
<accession>A0AAD4BDW7</accession>
<protein>
    <submittedName>
        <fullName evidence="2">Uncharacterized protein</fullName>
    </submittedName>
</protein>
<dbReference type="Proteomes" id="UP001194468">
    <property type="component" value="Unassembled WGS sequence"/>
</dbReference>
<proteinExistence type="predicted"/>
<keyword evidence="3" id="KW-1185">Reference proteome</keyword>
<reference evidence="2" key="2">
    <citation type="journal article" date="2020" name="Nat. Commun.">
        <title>Large-scale genome sequencing of mycorrhizal fungi provides insights into the early evolution of symbiotic traits.</title>
        <authorList>
            <person name="Miyauchi S."/>
            <person name="Kiss E."/>
            <person name="Kuo A."/>
            <person name="Drula E."/>
            <person name="Kohler A."/>
            <person name="Sanchez-Garcia M."/>
            <person name="Morin E."/>
            <person name="Andreopoulos B."/>
            <person name="Barry K.W."/>
            <person name="Bonito G."/>
            <person name="Buee M."/>
            <person name="Carver A."/>
            <person name="Chen C."/>
            <person name="Cichocki N."/>
            <person name="Clum A."/>
            <person name="Culley D."/>
            <person name="Crous P.W."/>
            <person name="Fauchery L."/>
            <person name="Girlanda M."/>
            <person name="Hayes R.D."/>
            <person name="Keri Z."/>
            <person name="LaButti K."/>
            <person name="Lipzen A."/>
            <person name="Lombard V."/>
            <person name="Magnuson J."/>
            <person name="Maillard F."/>
            <person name="Murat C."/>
            <person name="Nolan M."/>
            <person name="Ohm R.A."/>
            <person name="Pangilinan J."/>
            <person name="Pereira M.F."/>
            <person name="Perotto S."/>
            <person name="Peter M."/>
            <person name="Pfister S."/>
            <person name="Riley R."/>
            <person name="Sitrit Y."/>
            <person name="Stielow J.B."/>
            <person name="Szollosi G."/>
            <person name="Zifcakova L."/>
            <person name="Stursova M."/>
            <person name="Spatafora J.W."/>
            <person name="Tedersoo L."/>
            <person name="Vaario L.M."/>
            <person name="Yamada A."/>
            <person name="Yan M."/>
            <person name="Wang P."/>
            <person name="Xu J."/>
            <person name="Bruns T."/>
            <person name="Baldrian P."/>
            <person name="Vilgalys R."/>
            <person name="Dunand C."/>
            <person name="Henrissat B."/>
            <person name="Grigoriev I.V."/>
            <person name="Hibbett D."/>
            <person name="Nagy L.G."/>
            <person name="Martin F.M."/>
        </authorList>
    </citation>
    <scope>NUCLEOTIDE SEQUENCE</scope>
    <source>
        <strain evidence="2">BED1</strain>
    </source>
</reference>
<feature type="compositionally biased region" description="Basic and acidic residues" evidence="1">
    <location>
        <begin position="1"/>
        <end position="23"/>
    </location>
</feature>
<feature type="region of interest" description="Disordered" evidence="1">
    <location>
        <begin position="1283"/>
        <end position="1393"/>
    </location>
</feature>
<reference evidence="2" key="1">
    <citation type="submission" date="2019-10" db="EMBL/GenBank/DDBJ databases">
        <authorList>
            <consortium name="DOE Joint Genome Institute"/>
            <person name="Kuo A."/>
            <person name="Miyauchi S."/>
            <person name="Kiss E."/>
            <person name="Drula E."/>
            <person name="Kohler A."/>
            <person name="Sanchez-Garcia M."/>
            <person name="Andreopoulos B."/>
            <person name="Barry K.W."/>
            <person name="Bonito G."/>
            <person name="Buee M."/>
            <person name="Carver A."/>
            <person name="Chen C."/>
            <person name="Cichocki N."/>
            <person name="Clum A."/>
            <person name="Culley D."/>
            <person name="Crous P.W."/>
            <person name="Fauchery L."/>
            <person name="Girlanda M."/>
            <person name="Hayes R."/>
            <person name="Keri Z."/>
            <person name="LaButti K."/>
            <person name="Lipzen A."/>
            <person name="Lombard V."/>
            <person name="Magnuson J."/>
            <person name="Maillard F."/>
            <person name="Morin E."/>
            <person name="Murat C."/>
            <person name="Nolan M."/>
            <person name="Ohm R."/>
            <person name="Pangilinan J."/>
            <person name="Pereira M."/>
            <person name="Perotto S."/>
            <person name="Peter M."/>
            <person name="Riley R."/>
            <person name="Sitrit Y."/>
            <person name="Stielow B."/>
            <person name="Szollosi G."/>
            <person name="Zifcakova L."/>
            <person name="Stursova M."/>
            <person name="Spatafora J.W."/>
            <person name="Tedersoo L."/>
            <person name="Vaario L.-M."/>
            <person name="Yamada A."/>
            <person name="Yan M."/>
            <person name="Wang P."/>
            <person name="Xu J."/>
            <person name="Bruns T."/>
            <person name="Baldrian P."/>
            <person name="Vilgalys R."/>
            <person name="Henrissat B."/>
            <person name="Grigoriev I.V."/>
            <person name="Hibbett D."/>
            <person name="Nagy L.G."/>
            <person name="Martin F.M."/>
        </authorList>
    </citation>
    <scope>NUCLEOTIDE SEQUENCE</scope>
    <source>
        <strain evidence="2">BED1</strain>
    </source>
</reference>
<comment type="caution">
    <text evidence="2">The sequence shown here is derived from an EMBL/GenBank/DDBJ whole genome shotgun (WGS) entry which is preliminary data.</text>
</comment>
<gene>
    <name evidence="2" type="ORF">L210DRAFT_979872</name>
</gene>
<feature type="compositionally biased region" description="Polar residues" evidence="1">
    <location>
        <begin position="1358"/>
        <end position="1373"/>
    </location>
</feature>
<dbReference type="EMBL" id="WHUW01000124">
    <property type="protein sequence ID" value="KAF8422583.1"/>
    <property type="molecule type" value="Genomic_DNA"/>
</dbReference>
<feature type="compositionally biased region" description="Basic and acidic residues" evidence="1">
    <location>
        <begin position="712"/>
        <end position="731"/>
    </location>
</feature>
<feature type="region of interest" description="Disordered" evidence="1">
    <location>
        <begin position="1"/>
        <end position="26"/>
    </location>
</feature>
<feature type="compositionally biased region" description="Polar residues" evidence="1">
    <location>
        <begin position="1314"/>
        <end position="1333"/>
    </location>
</feature>
<feature type="compositionally biased region" description="Basic and acidic residues" evidence="1">
    <location>
        <begin position="645"/>
        <end position="661"/>
    </location>
</feature>
<feature type="region of interest" description="Disordered" evidence="1">
    <location>
        <begin position="645"/>
        <end position="731"/>
    </location>
</feature>
<evidence type="ECO:0000313" key="2">
    <source>
        <dbReference type="EMBL" id="KAF8422583.1"/>
    </source>
</evidence>
<feature type="compositionally biased region" description="Basic residues" evidence="1">
    <location>
        <begin position="662"/>
        <end position="677"/>
    </location>
</feature>
<evidence type="ECO:0000256" key="1">
    <source>
        <dbReference type="SAM" id="MobiDB-lite"/>
    </source>
</evidence>
<feature type="compositionally biased region" description="Low complexity" evidence="1">
    <location>
        <begin position="1374"/>
        <end position="1383"/>
    </location>
</feature>